<dbReference type="HOGENOM" id="CLU_2343668_0_0_14"/>
<organism evidence="1 2">
    <name type="scientific">Mycoplasma haematolamae (strain Purdue)</name>
    <dbReference type="NCBI Taxonomy" id="1212765"/>
    <lineage>
        <taxon>Bacteria</taxon>
        <taxon>Bacillati</taxon>
        <taxon>Mycoplasmatota</taxon>
        <taxon>Mollicutes</taxon>
        <taxon>Mycoplasmataceae</taxon>
        <taxon>Mycoplasma</taxon>
    </lineage>
</organism>
<dbReference type="AlphaFoldDB" id="I7CG52"/>
<dbReference type="Proteomes" id="UP000006502">
    <property type="component" value="Chromosome"/>
</dbReference>
<dbReference type="STRING" id="1212765.MHLP_03180"/>
<evidence type="ECO:0000313" key="1">
    <source>
        <dbReference type="EMBL" id="AFO52216.1"/>
    </source>
</evidence>
<keyword evidence="2" id="KW-1185">Reference proteome</keyword>
<dbReference type="PATRIC" id="fig|1212765.3.peg.722"/>
<protein>
    <submittedName>
        <fullName evidence="1">Uncharacterized protein</fullName>
    </submittedName>
</protein>
<proteinExistence type="predicted"/>
<evidence type="ECO:0000313" key="2">
    <source>
        <dbReference type="Proteomes" id="UP000006502"/>
    </source>
</evidence>
<dbReference type="EMBL" id="CP003731">
    <property type="protein sequence ID" value="AFO52216.1"/>
    <property type="molecule type" value="Genomic_DNA"/>
</dbReference>
<gene>
    <name evidence="1" type="ordered locus">MHLP_03180</name>
</gene>
<dbReference type="KEGG" id="mhl:MHLP_03180"/>
<reference evidence="2" key="2">
    <citation type="submission" date="2012-07" db="EMBL/GenBank/DDBJ databases">
        <title>Complete genome sequence of 'Candidatus Mycoplasma haemolamae'.</title>
        <authorList>
            <person name="Guimaraes A.M.S."/>
            <person name="Toth B."/>
            <person name="Santos A.P."/>
            <person name="Nascimento N.C."/>
            <person name="Sojka J.E."/>
            <person name="Messick J.B."/>
        </authorList>
    </citation>
    <scope>NUCLEOTIDE SEQUENCE [LARGE SCALE GENOMIC DNA]</scope>
    <source>
        <strain evidence="2">Purdue</strain>
    </source>
</reference>
<sequence>MLLVTKVFVLIGSLGSAVGTTYGTVVGLTQNSGEDAQSERVLEISQPTPWDVCFWRDSMGCTKGRPNADFEKYYSHYDLDRSMDYRTWANAIIQTEE</sequence>
<accession>I7CG52</accession>
<name>I7CG52_MYCHA</name>
<reference evidence="1 2" key="1">
    <citation type="journal article" date="2012" name="J. Bacteriol.">
        <title>Genome Sequence of "Candidatus Mycoplasma haemolamae" Strain Purdue, a Red Blood Cell Pathogen of Alpacas (Vicugna pacos) and Llamas (Lama glama).</title>
        <authorList>
            <person name="Guimaraes A.M."/>
            <person name="Toth B."/>
            <person name="Santos A.P."/>
            <person name="do Nascimento N.C."/>
            <person name="Kritchevsky J.E."/>
            <person name="Messick J.B."/>
        </authorList>
    </citation>
    <scope>NUCLEOTIDE SEQUENCE [LARGE SCALE GENOMIC DNA]</scope>
    <source>
        <strain evidence="1 2">Purdue</strain>
    </source>
</reference>